<dbReference type="GO" id="GO:0004347">
    <property type="term" value="F:glucose-6-phosphate isomerase activity"/>
    <property type="evidence" value="ECO:0007669"/>
    <property type="project" value="UniProtKB-EC"/>
</dbReference>
<dbReference type="Gene3D" id="3.40.50.10490">
    <property type="entry name" value="Glucose-6-phosphate isomerase like protein, domain 1"/>
    <property type="match status" value="2"/>
</dbReference>
<evidence type="ECO:0000256" key="3">
    <source>
        <dbReference type="ARBA" id="ARBA00022432"/>
    </source>
</evidence>
<evidence type="ECO:0000256" key="6">
    <source>
        <dbReference type="ARBA" id="ARBA00029321"/>
    </source>
</evidence>
<dbReference type="PROSITE" id="PS51463">
    <property type="entry name" value="P_GLUCOSE_ISOMERASE_3"/>
    <property type="match status" value="1"/>
</dbReference>
<keyword evidence="4 7" id="KW-0324">Glycolysis</keyword>
<dbReference type="GO" id="GO:0048029">
    <property type="term" value="F:monosaccharide binding"/>
    <property type="evidence" value="ECO:0007669"/>
    <property type="project" value="TreeGrafter"/>
</dbReference>
<evidence type="ECO:0000256" key="1">
    <source>
        <dbReference type="ARBA" id="ARBA00004926"/>
    </source>
</evidence>
<proteinExistence type="inferred from homology"/>
<gene>
    <name evidence="8" type="ORF">M1R53_00470</name>
</gene>
<evidence type="ECO:0000256" key="2">
    <source>
        <dbReference type="ARBA" id="ARBA00006604"/>
    </source>
</evidence>
<name>A0A9E7DJN4_9FIRM</name>
<comment type="catalytic activity">
    <reaction evidence="6 7">
        <text>alpha-D-glucose 6-phosphate = beta-D-fructose 6-phosphate</text>
        <dbReference type="Rhea" id="RHEA:11816"/>
        <dbReference type="ChEBI" id="CHEBI:57634"/>
        <dbReference type="ChEBI" id="CHEBI:58225"/>
        <dbReference type="EC" id="5.3.1.9"/>
    </reaction>
</comment>
<dbReference type="InterPro" id="IPR046348">
    <property type="entry name" value="SIS_dom_sf"/>
</dbReference>
<dbReference type="RefSeq" id="WP_249242683.1">
    <property type="nucleotide sequence ID" value="NZ_CP096649.1"/>
</dbReference>
<dbReference type="GO" id="GO:0051156">
    <property type="term" value="P:glucose 6-phosphate metabolic process"/>
    <property type="evidence" value="ECO:0007669"/>
    <property type="project" value="TreeGrafter"/>
</dbReference>
<dbReference type="AlphaFoldDB" id="A0A9E7DJN4"/>
<keyword evidence="9" id="KW-1185">Reference proteome</keyword>
<dbReference type="SUPFAM" id="SSF53697">
    <property type="entry name" value="SIS domain"/>
    <property type="match status" value="1"/>
</dbReference>
<evidence type="ECO:0000313" key="9">
    <source>
        <dbReference type="Proteomes" id="UP000831151"/>
    </source>
</evidence>
<dbReference type="GO" id="GO:0006094">
    <property type="term" value="P:gluconeogenesis"/>
    <property type="evidence" value="ECO:0007669"/>
    <property type="project" value="UniProtKB-KW"/>
</dbReference>
<dbReference type="PANTHER" id="PTHR11469:SF1">
    <property type="entry name" value="GLUCOSE-6-PHOSPHATE ISOMERASE"/>
    <property type="match status" value="1"/>
</dbReference>
<evidence type="ECO:0000256" key="5">
    <source>
        <dbReference type="ARBA" id="ARBA00023235"/>
    </source>
</evidence>
<comment type="similarity">
    <text evidence="2 7">Belongs to the GPI family.</text>
</comment>
<dbReference type="InterPro" id="IPR035476">
    <property type="entry name" value="SIS_PGI_1"/>
</dbReference>
<dbReference type="Proteomes" id="UP000831151">
    <property type="component" value="Chromosome"/>
</dbReference>
<dbReference type="GO" id="GO:0005829">
    <property type="term" value="C:cytosol"/>
    <property type="evidence" value="ECO:0007669"/>
    <property type="project" value="TreeGrafter"/>
</dbReference>
<dbReference type="PRINTS" id="PR00662">
    <property type="entry name" value="G6PISOMERASE"/>
</dbReference>
<dbReference type="Pfam" id="PF00342">
    <property type="entry name" value="PGI"/>
    <property type="match status" value="1"/>
</dbReference>
<accession>A0A9E7DJN4</accession>
<evidence type="ECO:0000256" key="7">
    <source>
        <dbReference type="RuleBase" id="RU000612"/>
    </source>
</evidence>
<reference evidence="8" key="1">
    <citation type="submission" date="2022-04" db="EMBL/GenBank/DDBJ databases">
        <title>Complete genome sequences of Ezakiella coagulans and Fenollaria massiliensis.</title>
        <authorList>
            <person name="France M.T."/>
            <person name="Clifford J."/>
            <person name="Narina S."/>
            <person name="Rutt L."/>
            <person name="Ravel J."/>
        </authorList>
    </citation>
    <scope>NUCLEOTIDE SEQUENCE</scope>
    <source>
        <strain evidence="8">C0061C2</strain>
    </source>
</reference>
<dbReference type="InterPro" id="IPR018189">
    <property type="entry name" value="Phosphoglucose_isomerase_CS"/>
</dbReference>
<keyword evidence="5 7" id="KW-0413">Isomerase</keyword>
<keyword evidence="3 7" id="KW-0312">Gluconeogenesis</keyword>
<dbReference type="GO" id="GO:0006096">
    <property type="term" value="P:glycolytic process"/>
    <property type="evidence" value="ECO:0007669"/>
    <property type="project" value="UniProtKB-KW"/>
</dbReference>
<dbReference type="EC" id="5.3.1.9" evidence="7"/>
<organism evidence="8 9">
    <name type="scientific">Fenollaria massiliensis</name>
    <dbReference type="NCBI Taxonomy" id="938288"/>
    <lineage>
        <taxon>Bacteria</taxon>
        <taxon>Bacillati</taxon>
        <taxon>Bacillota</taxon>
        <taxon>Clostridia</taxon>
        <taxon>Eubacteriales</taxon>
        <taxon>Fenollaria</taxon>
    </lineage>
</organism>
<dbReference type="GO" id="GO:0097367">
    <property type="term" value="F:carbohydrate derivative binding"/>
    <property type="evidence" value="ECO:0007669"/>
    <property type="project" value="InterPro"/>
</dbReference>
<dbReference type="PANTHER" id="PTHR11469">
    <property type="entry name" value="GLUCOSE-6-PHOSPHATE ISOMERASE"/>
    <property type="match status" value="1"/>
</dbReference>
<dbReference type="EMBL" id="CP096649">
    <property type="protein sequence ID" value="UQK59173.1"/>
    <property type="molecule type" value="Genomic_DNA"/>
</dbReference>
<evidence type="ECO:0000313" key="8">
    <source>
        <dbReference type="EMBL" id="UQK59173.1"/>
    </source>
</evidence>
<dbReference type="CDD" id="cd05015">
    <property type="entry name" value="SIS_PGI_1"/>
    <property type="match status" value="1"/>
</dbReference>
<dbReference type="PROSITE" id="PS00765">
    <property type="entry name" value="P_GLUCOSE_ISOMERASE_1"/>
    <property type="match status" value="1"/>
</dbReference>
<sequence>MQLEIYKEPLQFEASASEKKLNAFKQFHTKYASDWIRLDYLNEAFISDVKKTADYIRKSFDALVVIGIGGSFIGAKAFIDALGNDFPIYFTGNNLDGECLINLINELKDKRYAINVISKSGTTMETKLVFEIFLNDMMKKGIDLKNSIIVTSSETSELANFALLHKMKTFIIPEDIGGRYSVFTAVGLLPMAASGLDIEKVIMGIKNAKEEYFESDGAINTALDYAYYRHLAGKTYALEFISVYEERLASFTEWIKQLLCESLAKDGKGLIVSNLKYTQDLHSMGQLLQEGRRNIIETHLFAEAKKTQDEAIMNINKINEIAFKATVKAHHMGGVPSCVIKLKTISEESLAKLSIFYMASCVYNAVMDKVEPYGQPGVEVYKEKIRNILEE</sequence>
<dbReference type="KEGG" id="fms:M1R53_00470"/>
<dbReference type="InterPro" id="IPR001672">
    <property type="entry name" value="G6P_Isomerase"/>
</dbReference>
<evidence type="ECO:0000256" key="4">
    <source>
        <dbReference type="ARBA" id="ARBA00023152"/>
    </source>
</evidence>
<protein>
    <recommendedName>
        <fullName evidence="7">Glucose-6-phosphate isomerase</fullName>
        <ecNumber evidence="7">5.3.1.9</ecNumber>
    </recommendedName>
</protein>
<comment type="pathway">
    <text evidence="1 7">Carbohydrate degradation; glycolysis; D-glyceraldehyde 3-phosphate and glycerone phosphate from D-glucose: step 2/4.</text>
</comment>